<dbReference type="KEGG" id="mcy:MCYN_0489"/>
<dbReference type="HOGENOM" id="CLU_2991863_0_0_14"/>
<organism evidence="1 2">
    <name type="scientific">Mycoplasmopsis cynos (strain C142)</name>
    <name type="common">Mycoplasma cynos</name>
    <dbReference type="NCBI Taxonomy" id="1246955"/>
    <lineage>
        <taxon>Bacteria</taxon>
        <taxon>Bacillati</taxon>
        <taxon>Mycoplasmatota</taxon>
        <taxon>Mycoplasmoidales</taxon>
        <taxon>Metamycoplasmataceae</taxon>
        <taxon>Mycoplasmopsis</taxon>
    </lineage>
</organism>
<dbReference type="Proteomes" id="UP000010466">
    <property type="component" value="Chromosome"/>
</dbReference>
<gene>
    <name evidence="1" type="primary">MCYN0489</name>
    <name evidence="1" type="ordered locus">MCYN_0489</name>
</gene>
<reference evidence="2" key="1">
    <citation type="journal article" date="2013" name="Genome Announc.">
        <title>Complete genome sequence of Mycoplasma cynos strain C142.</title>
        <authorList>
            <person name="Walker C.A."/>
            <person name="Mannering S.A."/>
            <person name="Shields S."/>
            <person name="Blake D.P."/>
            <person name="Brownlie J."/>
        </authorList>
    </citation>
    <scope>NUCLEOTIDE SEQUENCE [LARGE SCALE GENOMIC DNA]</scope>
    <source>
        <strain evidence="2">C142</strain>
    </source>
</reference>
<evidence type="ECO:0000313" key="1">
    <source>
        <dbReference type="EMBL" id="CCP24221.1"/>
    </source>
</evidence>
<sequence>MINNKDNTKSIIFATNLLIKLEFLYIRQVVLKFSYFSSYLSETALMLLLHYFLKNKG</sequence>
<evidence type="ECO:0000313" key="2">
    <source>
        <dbReference type="Proteomes" id="UP000010466"/>
    </source>
</evidence>
<keyword evidence="2" id="KW-1185">Reference proteome</keyword>
<accession>L0RXA2</accession>
<proteinExistence type="predicted"/>
<protein>
    <submittedName>
        <fullName evidence="1">Uncharacterized protein</fullName>
    </submittedName>
</protein>
<name>L0RXA2_MYCC1</name>
<dbReference type="AlphaFoldDB" id="L0RXA2"/>
<dbReference type="EMBL" id="HF559394">
    <property type="protein sequence ID" value="CCP24221.1"/>
    <property type="molecule type" value="Genomic_DNA"/>
</dbReference>